<feature type="domain" description="Ion transport" evidence="6">
    <location>
        <begin position="366"/>
        <end position="591"/>
    </location>
</feature>
<dbReference type="GO" id="GO:0005261">
    <property type="term" value="F:monoatomic cation channel activity"/>
    <property type="evidence" value="ECO:0007669"/>
    <property type="project" value="TreeGrafter"/>
</dbReference>
<evidence type="ECO:0000256" key="3">
    <source>
        <dbReference type="ARBA" id="ARBA00022989"/>
    </source>
</evidence>
<dbReference type="InterPro" id="IPR050927">
    <property type="entry name" value="TRPM"/>
</dbReference>
<proteinExistence type="predicted"/>
<feature type="transmembrane region" description="Helical" evidence="5">
    <location>
        <begin position="474"/>
        <end position="495"/>
    </location>
</feature>
<comment type="caution">
    <text evidence="7">The sequence shown here is derived from an EMBL/GenBank/DDBJ whole genome shotgun (WGS) entry which is preliminary data.</text>
</comment>
<dbReference type="PANTHER" id="PTHR13800">
    <property type="entry name" value="TRANSIENT RECEPTOR POTENTIAL CATION CHANNEL, SUBFAMILY M, MEMBER 6"/>
    <property type="match status" value="1"/>
</dbReference>
<organism evidence="7 8">
    <name type="scientific">Mytilus galloprovincialis</name>
    <name type="common">Mediterranean mussel</name>
    <dbReference type="NCBI Taxonomy" id="29158"/>
    <lineage>
        <taxon>Eukaryota</taxon>
        <taxon>Metazoa</taxon>
        <taxon>Spiralia</taxon>
        <taxon>Lophotrochozoa</taxon>
        <taxon>Mollusca</taxon>
        <taxon>Bivalvia</taxon>
        <taxon>Autobranchia</taxon>
        <taxon>Pteriomorphia</taxon>
        <taxon>Mytilida</taxon>
        <taxon>Mytiloidea</taxon>
        <taxon>Mytilidae</taxon>
        <taxon>Mytilinae</taxon>
        <taxon>Mytilus</taxon>
    </lineage>
</organism>
<comment type="subcellular location">
    <subcellularLocation>
        <location evidence="1">Membrane</location>
        <topology evidence="1">Multi-pass membrane protein</topology>
    </subcellularLocation>
</comment>
<dbReference type="InterPro" id="IPR005821">
    <property type="entry name" value="Ion_trans_dom"/>
</dbReference>
<name>A0A8B6H0V7_MYTGA</name>
<sequence>MHFLDIEQTKLPCHVVGQKVLFHHGSSRKVVIHHKTSKDTIKELVKKGCLTFERGDTDDKEGELPYFIRMAEYVLSEKVLPVIISLRNGGLRKEVLVSAKELNIPILLFKNNSPDISVFTLELDTESTPELSTDSKLKTTEHTTNTKTPWTARKSKTCKVQATDDTDNKEEISAINDVESTMDFDALICNVVIGDVDKPATEDEKNDNKSIFSTKESGGTEMMLAVSTSELYGLIFLALLKKRFYPGAKQLVETGCRAIQITSCIYEAEHKKEDSKSRGQTVSNNEVVENELGEPIGHTSRLLLNHGYLENAIKTQNKTFLDNITVKKVLNKMWYGEEETSIIQLGYIALLTAYAYMLLFKINEELSYTDFFIIGWMTSLFLDETKQALVSAYRKRFRMYLTNWWNMLDWTLMYAYTFAMGLKFGDDQKYQDASKILLIVTFILLGIRILNMFSMSEFLGPKLVMIQKMFKDTFAFMIILLVMMISYNVSFYSLLYPNSELSWSEIEKVMQNGYWMLFGELNLDSDTLTEPDCTFNKTIYTSGALSRCPATLGLYVSPYLKALYGLIAVILMLNLLIAIYNDTFQQVHQESEFHWAQLQTDFLEEYSVKTIFPIHLQLLALPVCLIQFILWCTFPCFYTKVKRRCSKNNQDGDNNNMKNSFDSETDKLNDNPMFVRGKHDLADCKY</sequence>
<reference evidence="7" key="1">
    <citation type="submission" date="2018-11" db="EMBL/GenBank/DDBJ databases">
        <authorList>
            <person name="Alioto T."/>
            <person name="Alioto T."/>
        </authorList>
    </citation>
    <scope>NUCLEOTIDE SEQUENCE</scope>
</reference>
<dbReference type="Pfam" id="PF00520">
    <property type="entry name" value="Ion_trans"/>
    <property type="match status" value="1"/>
</dbReference>
<accession>A0A8B6H0V7</accession>
<evidence type="ECO:0000256" key="1">
    <source>
        <dbReference type="ARBA" id="ARBA00004141"/>
    </source>
</evidence>
<dbReference type="OrthoDB" id="6068913at2759"/>
<dbReference type="PANTHER" id="PTHR13800:SF1">
    <property type="entry name" value="TRANSIENT RECEPTOR POTENTIAL CATION CHANNEL TRPM"/>
    <property type="match status" value="1"/>
</dbReference>
<evidence type="ECO:0000256" key="4">
    <source>
        <dbReference type="ARBA" id="ARBA00023136"/>
    </source>
</evidence>
<keyword evidence="2 5" id="KW-0812">Transmembrane</keyword>
<feature type="transmembrane region" description="Helical" evidence="5">
    <location>
        <begin position="404"/>
        <end position="424"/>
    </location>
</feature>
<evidence type="ECO:0000313" key="8">
    <source>
        <dbReference type="Proteomes" id="UP000596742"/>
    </source>
</evidence>
<keyword evidence="8" id="KW-1185">Reference proteome</keyword>
<dbReference type="Proteomes" id="UP000596742">
    <property type="component" value="Unassembled WGS sequence"/>
</dbReference>
<keyword evidence="4 5" id="KW-0472">Membrane</keyword>
<keyword evidence="3 5" id="KW-1133">Transmembrane helix</keyword>
<dbReference type="EMBL" id="UYJE01009270">
    <property type="protein sequence ID" value="VDI71795.1"/>
    <property type="molecule type" value="Genomic_DNA"/>
</dbReference>
<evidence type="ECO:0000256" key="5">
    <source>
        <dbReference type="SAM" id="Phobius"/>
    </source>
</evidence>
<evidence type="ECO:0000259" key="6">
    <source>
        <dbReference type="Pfam" id="PF00520"/>
    </source>
</evidence>
<feature type="transmembrane region" description="Helical" evidence="5">
    <location>
        <begin position="562"/>
        <end position="580"/>
    </location>
</feature>
<dbReference type="GO" id="GO:0030001">
    <property type="term" value="P:metal ion transport"/>
    <property type="evidence" value="ECO:0007669"/>
    <property type="project" value="TreeGrafter"/>
</dbReference>
<protein>
    <recommendedName>
        <fullName evidence="6">Ion transport domain-containing protein</fullName>
    </recommendedName>
</protein>
<dbReference type="AlphaFoldDB" id="A0A8B6H0V7"/>
<dbReference type="GO" id="GO:0005886">
    <property type="term" value="C:plasma membrane"/>
    <property type="evidence" value="ECO:0007669"/>
    <property type="project" value="TreeGrafter"/>
</dbReference>
<feature type="transmembrane region" description="Helical" evidence="5">
    <location>
        <begin position="618"/>
        <end position="638"/>
    </location>
</feature>
<gene>
    <name evidence="7" type="ORF">MGAL_10B024152</name>
</gene>
<feature type="transmembrane region" description="Helical" evidence="5">
    <location>
        <begin position="436"/>
        <end position="453"/>
    </location>
</feature>
<evidence type="ECO:0000313" key="7">
    <source>
        <dbReference type="EMBL" id="VDI71795.1"/>
    </source>
</evidence>
<evidence type="ECO:0000256" key="2">
    <source>
        <dbReference type="ARBA" id="ARBA00022692"/>
    </source>
</evidence>